<gene>
    <name evidence="1" type="ORF">GMARGA_LOCUS37668</name>
</gene>
<name>A0ABN7X1L3_GIGMA</name>
<evidence type="ECO:0000313" key="2">
    <source>
        <dbReference type="Proteomes" id="UP000789901"/>
    </source>
</evidence>
<feature type="non-terminal residue" evidence="1">
    <location>
        <position position="1"/>
    </location>
</feature>
<dbReference type="EMBL" id="CAJVQB010079756">
    <property type="protein sequence ID" value="CAG8845489.1"/>
    <property type="molecule type" value="Genomic_DNA"/>
</dbReference>
<accession>A0ABN7X1L3</accession>
<organism evidence="1 2">
    <name type="scientific">Gigaspora margarita</name>
    <dbReference type="NCBI Taxonomy" id="4874"/>
    <lineage>
        <taxon>Eukaryota</taxon>
        <taxon>Fungi</taxon>
        <taxon>Fungi incertae sedis</taxon>
        <taxon>Mucoromycota</taxon>
        <taxon>Glomeromycotina</taxon>
        <taxon>Glomeromycetes</taxon>
        <taxon>Diversisporales</taxon>
        <taxon>Gigasporaceae</taxon>
        <taxon>Gigaspora</taxon>
    </lineage>
</organism>
<comment type="caution">
    <text evidence="1">The sequence shown here is derived from an EMBL/GenBank/DDBJ whole genome shotgun (WGS) entry which is preliminary data.</text>
</comment>
<evidence type="ECO:0000313" key="1">
    <source>
        <dbReference type="EMBL" id="CAG8845489.1"/>
    </source>
</evidence>
<reference evidence="1 2" key="1">
    <citation type="submission" date="2021-06" db="EMBL/GenBank/DDBJ databases">
        <authorList>
            <person name="Kallberg Y."/>
            <person name="Tangrot J."/>
            <person name="Rosling A."/>
        </authorList>
    </citation>
    <scope>NUCLEOTIDE SEQUENCE [LARGE SCALE GENOMIC DNA]</scope>
    <source>
        <strain evidence="1 2">120-4 pot B 10/14</strain>
    </source>
</reference>
<keyword evidence="2" id="KW-1185">Reference proteome</keyword>
<dbReference type="Proteomes" id="UP000789901">
    <property type="component" value="Unassembled WGS sequence"/>
</dbReference>
<proteinExistence type="predicted"/>
<sequence length="64" mass="7735">NSMNDTNQTEYADVDPFFEEEFDDELLQINIEEVSIDMNNKLAIEKFFNIRTFEWNQEEIVKKI</sequence>
<protein>
    <submittedName>
        <fullName evidence="1">39235_t:CDS:1</fullName>
    </submittedName>
</protein>